<dbReference type="PROSITE" id="PS51257">
    <property type="entry name" value="PROKAR_LIPOPROTEIN"/>
    <property type="match status" value="1"/>
</dbReference>
<dbReference type="Proteomes" id="UP000267469">
    <property type="component" value="Unassembled WGS sequence"/>
</dbReference>
<name>A0A3N0D0J0_SINP1</name>
<reference evidence="2 3" key="1">
    <citation type="submission" date="2018-10" db="EMBL/GenBank/DDBJ databases">
        <title>Sinomicrobium pectinilyticum sp. nov., a pectinase-producing bacterium isolated from alkaline and saline soil, and emended description of the genus Sinomicrobium.</title>
        <authorList>
            <person name="Cheng B."/>
            <person name="Li C."/>
            <person name="Lai Q."/>
            <person name="Du M."/>
            <person name="Shao Z."/>
            <person name="Xu P."/>
            <person name="Yang C."/>
        </authorList>
    </citation>
    <scope>NUCLEOTIDE SEQUENCE [LARGE SCALE GENOMIC DNA]</scope>
    <source>
        <strain evidence="2 3">5DNS001</strain>
    </source>
</reference>
<dbReference type="EMBL" id="RJTM01000186">
    <property type="protein sequence ID" value="RNL69182.1"/>
    <property type="molecule type" value="Genomic_DNA"/>
</dbReference>
<gene>
    <name evidence="2" type="ORF">ED312_22770</name>
</gene>
<dbReference type="Gene3D" id="3.40.630.10">
    <property type="entry name" value="Zn peptidases"/>
    <property type="match status" value="1"/>
</dbReference>
<dbReference type="AlphaFoldDB" id="A0A3N0D0J0"/>
<accession>A0A3N0D0J0</accession>
<evidence type="ECO:0000259" key="1">
    <source>
        <dbReference type="Pfam" id="PF00246"/>
    </source>
</evidence>
<feature type="domain" description="Peptidase M14" evidence="1">
    <location>
        <begin position="46"/>
        <end position="178"/>
    </location>
</feature>
<dbReference type="GO" id="GO:0006508">
    <property type="term" value="P:proteolysis"/>
    <property type="evidence" value="ECO:0007669"/>
    <property type="project" value="InterPro"/>
</dbReference>
<sequence>MKRYFICFLLFVTACNTVDKKEEQEFITLFETSGGEKTPEYEEVMAYYMKLARTFPDIALQTMGDTDSGHPLHIVTYNPEGSFNFNRIREDKRIVLILNGIHPGESDGIDASMMLLRDYATGKLTPPENTVVVAIPVYNIGGALNRNSHTRANQNGPKTYGFRGNAQNYDLNRDFIKSDSKNARAFAEIFHLVKPDVFIDTHVSNGADYQYVLTHLFTQHNKLGGDLGKYLHREMMPQLEESLADKDWHITPYVNVFNQVPESGFSQFMDYPRYSTGYTTLWNTLGMMVETHMLKPYKQRVEGTYQLLKDMVDITEKDHLKIKELREKAFEHYAEADLYPVQWTIDSTKVSTLQFRGYEADTLISEVTGFPRLKYDRNRPFTKPVSYNDYFKPSKEVSIPEAYIIPKQWWRVIELLQANQVELQTFTRDTVMEVEIYRIEDFQTRAAAFEGHYLHYNTSVSSHTEKKQFLKGDYILKTDQPAIRYLMETLEPEASDSFFNWNFFDAILQQKEHFSPYVFEDIALKILNENPQLKSEFESAKAKDSLFAGNWYAQLNWVYEHSPYYEKAHLQYPVYRVNNL</sequence>
<dbReference type="GO" id="GO:0008270">
    <property type="term" value="F:zinc ion binding"/>
    <property type="evidence" value="ECO:0007669"/>
    <property type="project" value="InterPro"/>
</dbReference>
<dbReference type="Pfam" id="PF00246">
    <property type="entry name" value="Peptidase_M14"/>
    <property type="match status" value="1"/>
</dbReference>
<proteinExistence type="predicted"/>
<dbReference type="CDD" id="cd06241">
    <property type="entry name" value="M14-like"/>
    <property type="match status" value="1"/>
</dbReference>
<dbReference type="RefSeq" id="WP_123218323.1">
    <property type="nucleotide sequence ID" value="NZ_RJTM01000186.1"/>
</dbReference>
<organism evidence="2 3">
    <name type="scientific">Sinomicrobium pectinilyticum</name>
    <dbReference type="NCBI Taxonomy" id="1084421"/>
    <lineage>
        <taxon>Bacteria</taxon>
        <taxon>Pseudomonadati</taxon>
        <taxon>Bacteroidota</taxon>
        <taxon>Flavobacteriia</taxon>
        <taxon>Flavobacteriales</taxon>
        <taxon>Flavobacteriaceae</taxon>
        <taxon>Sinomicrobium</taxon>
    </lineage>
</organism>
<evidence type="ECO:0000313" key="3">
    <source>
        <dbReference type="Proteomes" id="UP000267469"/>
    </source>
</evidence>
<dbReference type="GO" id="GO:0004181">
    <property type="term" value="F:metallocarboxypeptidase activity"/>
    <property type="evidence" value="ECO:0007669"/>
    <property type="project" value="InterPro"/>
</dbReference>
<dbReference type="OrthoDB" id="9767214at2"/>
<comment type="caution">
    <text evidence="2">The sequence shown here is derived from an EMBL/GenBank/DDBJ whole genome shotgun (WGS) entry which is preliminary data.</text>
</comment>
<keyword evidence="3" id="KW-1185">Reference proteome</keyword>
<dbReference type="SUPFAM" id="SSF53187">
    <property type="entry name" value="Zn-dependent exopeptidases"/>
    <property type="match status" value="1"/>
</dbReference>
<dbReference type="InterPro" id="IPR000834">
    <property type="entry name" value="Peptidase_M14"/>
</dbReference>
<protein>
    <recommendedName>
        <fullName evidence="1">Peptidase M14 domain-containing protein</fullName>
    </recommendedName>
</protein>
<evidence type="ECO:0000313" key="2">
    <source>
        <dbReference type="EMBL" id="RNL69182.1"/>
    </source>
</evidence>